<comment type="caution">
    <text evidence="1">The sequence shown here is derived from an EMBL/GenBank/DDBJ whole genome shotgun (WGS) entry which is preliminary data.</text>
</comment>
<protein>
    <submittedName>
        <fullName evidence="1">Velvet factor-domain-containing protein</fullName>
    </submittedName>
</protein>
<proteinExistence type="predicted"/>
<dbReference type="EMBL" id="MU273532">
    <property type="protein sequence ID" value="KAI0032953.1"/>
    <property type="molecule type" value="Genomic_DNA"/>
</dbReference>
<reference evidence="1" key="1">
    <citation type="submission" date="2021-02" db="EMBL/GenBank/DDBJ databases">
        <authorList>
            <consortium name="DOE Joint Genome Institute"/>
            <person name="Ahrendt S."/>
            <person name="Looney B.P."/>
            <person name="Miyauchi S."/>
            <person name="Morin E."/>
            <person name="Drula E."/>
            <person name="Courty P.E."/>
            <person name="Chicoki N."/>
            <person name="Fauchery L."/>
            <person name="Kohler A."/>
            <person name="Kuo A."/>
            <person name="Labutti K."/>
            <person name="Pangilinan J."/>
            <person name="Lipzen A."/>
            <person name="Riley R."/>
            <person name="Andreopoulos W."/>
            <person name="He G."/>
            <person name="Johnson J."/>
            <person name="Barry K.W."/>
            <person name="Grigoriev I.V."/>
            <person name="Nagy L."/>
            <person name="Hibbett D."/>
            <person name="Henrissat B."/>
            <person name="Matheny P.B."/>
            <person name="Labbe J."/>
            <person name="Martin F."/>
        </authorList>
    </citation>
    <scope>NUCLEOTIDE SEQUENCE</scope>
    <source>
        <strain evidence="1">EC-137</strain>
    </source>
</reference>
<sequence length="539" mass="58031">MIQKLNGPRGSTAVAPYQPPSAGDNKDAQSWGSWRDGKHYRLEVIQQPIRARMCGFGDKDRRPLAPATVAKLVVHDEHDSPIDETEIDYSFFVVTADLWSGDGIAERNLVLHPTPSDRQNAANAHKRRRTGGPPSASADSSQTDRAVGRDNPPGRTKPPRRSEDHRASSFDPLTLSIPTLPTLPSLALSHPYEDSFPPLDSSPLSSASYVSAATAFSSAAWSAFNLPPPTPSLSDPLPAPLPHPPLERGERWPLSAVDDADAGPYRTWSTDPAYGPLGPLTPAPVSSRRPPSPSYSPKAPEPPLRSIELSEAPADAWPPQTTPASPPSPVDPSTPSGTHPPSDQSMYAPASIAQARGGARMKRPLPGHAYTRTLVGPLAANACKLFDQHRNPGVFFLFQDLSVRTEGNFRIRLRLMNIGAPPTTAEGLPAVLTGSAPVLAQTFTDAFDVYSAKRFPGVPGTSSFALPLPPEWRAPNPYSTAPYPFRSAPLTNERAVDTTALSIAFGNQGQKLPLRNRHGSRKDGRRRRGDGYDSDDDSD</sequence>
<evidence type="ECO:0000313" key="1">
    <source>
        <dbReference type="EMBL" id="KAI0032953.1"/>
    </source>
</evidence>
<accession>A0ACB8QM95</accession>
<gene>
    <name evidence="1" type="ORF">K488DRAFT_85404</name>
</gene>
<dbReference type="Proteomes" id="UP000814128">
    <property type="component" value="Unassembled WGS sequence"/>
</dbReference>
<organism evidence="1 2">
    <name type="scientific">Vararia minispora EC-137</name>
    <dbReference type="NCBI Taxonomy" id="1314806"/>
    <lineage>
        <taxon>Eukaryota</taxon>
        <taxon>Fungi</taxon>
        <taxon>Dikarya</taxon>
        <taxon>Basidiomycota</taxon>
        <taxon>Agaricomycotina</taxon>
        <taxon>Agaricomycetes</taxon>
        <taxon>Russulales</taxon>
        <taxon>Lachnocladiaceae</taxon>
        <taxon>Vararia</taxon>
    </lineage>
</organism>
<name>A0ACB8QM95_9AGAM</name>
<reference evidence="1" key="2">
    <citation type="journal article" date="2022" name="New Phytol.">
        <title>Evolutionary transition to the ectomycorrhizal habit in the genomes of a hyperdiverse lineage of mushroom-forming fungi.</title>
        <authorList>
            <person name="Looney B."/>
            <person name="Miyauchi S."/>
            <person name="Morin E."/>
            <person name="Drula E."/>
            <person name="Courty P.E."/>
            <person name="Kohler A."/>
            <person name="Kuo A."/>
            <person name="LaButti K."/>
            <person name="Pangilinan J."/>
            <person name="Lipzen A."/>
            <person name="Riley R."/>
            <person name="Andreopoulos W."/>
            <person name="He G."/>
            <person name="Johnson J."/>
            <person name="Nolan M."/>
            <person name="Tritt A."/>
            <person name="Barry K.W."/>
            <person name="Grigoriev I.V."/>
            <person name="Nagy L.G."/>
            <person name="Hibbett D."/>
            <person name="Henrissat B."/>
            <person name="Matheny P.B."/>
            <person name="Labbe J."/>
            <person name="Martin F.M."/>
        </authorList>
    </citation>
    <scope>NUCLEOTIDE SEQUENCE</scope>
    <source>
        <strain evidence="1">EC-137</strain>
    </source>
</reference>
<evidence type="ECO:0000313" key="2">
    <source>
        <dbReference type="Proteomes" id="UP000814128"/>
    </source>
</evidence>
<keyword evidence="2" id="KW-1185">Reference proteome</keyword>